<dbReference type="Proteomes" id="UP001302321">
    <property type="component" value="Unassembled WGS sequence"/>
</dbReference>
<gene>
    <name evidence="3" type="ORF">QBC36DRAFT_370393</name>
</gene>
<reference evidence="3" key="2">
    <citation type="submission" date="2023-05" db="EMBL/GenBank/DDBJ databases">
        <authorList>
            <consortium name="Lawrence Berkeley National Laboratory"/>
            <person name="Steindorff A."/>
            <person name="Hensen N."/>
            <person name="Bonometti L."/>
            <person name="Westerberg I."/>
            <person name="Brannstrom I.O."/>
            <person name="Guillou S."/>
            <person name="Cros-Aarteil S."/>
            <person name="Calhoun S."/>
            <person name="Haridas S."/>
            <person name="Kuo A."/>
            <person name="Mondo S."/>
            <person name="Pangilinan J."/>
            <person name="Riley R."/>
            <person name="Labutti K."/>
            <person name="Andreopoulos B."/>
            <person name="Lipzen A."/>
            <person name="Chen C."/>
            <person name="Yanf M."/>
            <person name="Daum C."/>
            <person name="Ng V."/>
            <person name="Clum A."/>
            <person name="Ohm R."/>
            <person name="Martin F."/>
            <person name="Silar P."/>
            <person name="Natvig D."/>
            <person name="Lalanne C."/>
            <person name="Gautier V."/>
            <person name="Ament-Velasquez S.L."/>
            <person name="Kruys A."/>
            <person name="Hutchinson M.I."/>
            <person name="Powell A.J."/>
            <person name="Barry K."/>
            <person name="Miller A.N."/>
            <person name="Grigoriev I.V."/>
            <person name="Debuchy R."/>
            <person name="Gladieux P."/>
            <person name="Thoren M.H."/>
            <person name="Johannesson H."/>
        </authorList>
    </citation>
    <scope>NUCLEOTIDE SEQUENCE</scope>
    <source>
        <strain evidence="3">CBS 892.96</strain>
    </source>
</reference>
<name>A0AAN7A936_9PEZI</name>
<evidence type="ECO:0000313" key="4">
    <source>
        <dbReference type="Proteomes" id="UP001302321"/>
    </source>
</evidence>
<keyword evidence="4" id="KW-1185">Reference proteome</keyword>
<dbReference type="PANTHER" id="PTHR10039">
    <property type="entry name" value="AMELOGENIN"/>
    <property type="match status" value="1"/>
</dbReference>
<protein>
    <recommendedName>
        <fullName evidence="2">Nephrocystin 3-like N-terminal domain-containing protein</fullName>
    </recommendedName>
</protein>
<dbReference type="EMBL" id="MU866152">
    <property type="protein sequence ID" value="KAK4177879.1"/>
    <property type="molecule type" value="Genomic_DNA"/>
</dbReference>
<evidence type="ECO:0000313" key="3">
    <source>
        <dbReference type="EMBL" id="KAK4177879.1"/>
    </source>
</evidence>
<sequence>MSMRYDIIPKAHDSTLTWAFQSQTHPAATKDFPSFRDWLSKEEGIFWVTGKPGSGKSTFLKFAADHSVTQKHLTEWSDGQKLILATPLFHYLWQSDSKVTGRFFAVSSLRHYEGGAGSDTGIEIVTSMIGEP</sequence>
<organism evidence="3 4">
    <name type="scientific">Triangularia setosa</name>
    <dbReference type="NCBI Taxonomy" id="2587417"/>
    <lineage>
        <taxon>Eukaryota</taxon>
        <taxon>Fungi</taxon>
        <taxon>Dikarya</taxon>
        <taxon>Ascomycota</taxon>
        <taxon>Pezizomycotina</taxon>
        <taxon>Sordariomycetes</taxon>
        <taxon>Sordariomycetidae</taxon>
        <taxon>Sordariales</taxon>
        <taxon>Podosporaceae</taxon>
        <taxon>Triangularia</taxon>
    </lineage>
</organism>
<dbReference type="PANTHER" id="PTHR10039:SF5">
    <property type="entry name" value="NACHT DOMAIN-CONTAINING PROTEIN"/>
    <property type="match status" value="1"/>
</dbReference>
<keyword evidence="1" id="KW-0677">Repeat</keyword>
<comment type="caution">
    <text evidence="3">The sequence shown here is derived from an EMBL/GenBank/DDBJ whole genome shotgun (WGS) entry which is preliminary data.</text>
</comment>
<evidence type="ECO:0000256" key="1">
    <source>
        <dbReference type="ARBA" id="ARBA00022737"/>
    </source>
</evidence>
<evidence type="ECO:0000259" key="2">
    <source>
        <dbReference type="Pfam" id="PF24883"/>
    </source>
</evidence>
<dbReference type="AlphaFoldDB" id="A0AAN7A936"/>
<proteinExistence type="predicted"/>
<dbReference type="Pfam" id="PF24883">
    <property type="entry name" value="NPHP3_N"/>
    <property type="match status" value="1"/>
</dbReference>
<feature type="domain" description="Nephrocystin 3-like N-terminal" evidence="2">
    <location>
        <begin position="33"/>
        <end position="72"/>
    </location>
</feature>
<accession>A0AAN7A936</accession>
<dbReference type="SUPFAM" id="SSF52540">
    <property type="entry name" value="P-loop containing nucleoside triphosphate hydrolases"/>
    <property type="match status" value="1"/>
</dbReference>
<dbReference type="InterPro" id="IPR027417">
    <property type="entry name" value="P-loop_NTPase"/>
</dbReference>
<reference evidence="3" key="1">
    <citation type="journal article" date="2023" name="Mol. Phylogenet. Evol.">
        <title>Genome-scale phylogeny and comparative genomics of the fungal order Sordariales.</title>
        <authorList>
            <person name="Hensen N."/>
            <person name="Bonometti L."/>
            <person name="Westerberg I."/>
            <person name="Brannstrom I.O."/>
            <person name="Guillou S."/>
            <person name="Cros-Aarteil S."/>
            <person name="Calhoun S."/>
            <person name="Haridas S."/>
            <person name="Kuo A."/>
            <person name="Mondo S."/>
            <person name="Pangilinan J."/>
            <person name="Riley R."/>
            <person name="LaButti K."/>
            <person name="Andreopoulos B."/>
            <person name="Lipzen A."/>
            <person name="Chen C."/>
            <person name="Yan M."/>
            <person name="Daum C."/>
            <person name="Ng V."/>
            <person name="Clum A."/>
            <person name="Steindorff A."/>
            <person name="Ohm R.A."/>
            <person name="Martin F."/>
            <person name="Silar P."/>
            <person name="Natvig D.O."/>
            <person name="Lalanne C."/>
            <person name="Gautier V."/>
            <person name="Ament-Velasquez S.L."/>
            <person name="Kruys A."/>
            <person name="Hutchinson M.I."/>
            <person name="Powell A.J."/>
            <person name="Barry K."/>
            <person name="Miller A.N."/>
            <person name="Grigoriev I.V."/>
            <person name="Debuchy R."/>
            <person name="Gladieux P."/>
            <person name="Hiltunen Thoren M."/>
            <person name="Johannesson H."/>
        </authorList>
    </citation>
    <scope>NUCLEOTIDE SEQUENCE</scope>
    <source>
        <strain evidence="3">CBS 892.96</strain>
    </source>
</reference>
<dbReference type="InterPro" id="IPR056884">
    <property type="entry name" value="NPHP3-like_N"/>
</dbReference>